<feature type="repeat" description="PPR" evidence="3">
    <location>
        <begin position="67"/>
        <end position="101"/>
    </location>
</feature>
<evidence type="ECO:0000313" key="6">
    <source>
        <dbReference type="Proteomes" id="UP001231189"/>
    </source>
</evidence>
<dbReference type="InterPro" id="IPR002885">
    <property type="entry name" value="PPR_rpt"/>
</dbReference>
<dbReference type="AlphaFoldDB" id="A0AAD8TZN4"/>
<evidence type="ECO:0000259" key="4">
    <source>
        <dbReference type="Pfam" id="PF14432"/>
    </source>
</evidence>
<sequence length="258" mass="28606">MPHRGIFAWNTMISAYCASGILEEARALADAISGGNVHTGTILLSGQARLGRVLDASRVFDGMLERNTVTWNAMASCYVRNGDITMSRSLFGSMLSRDVASWNYSVIWSALLGACKIHKNAVIGRRAAEKLFATEPSNAGNYVMLSNICSSLGMWVQVAEVRRIMKQGVTKEPGCSWMQIRNKVHTFITGDKQHEQIKEIKSTLQDLYTLLRTTGYVPDTEFVLHDIDEEQKQSSLLYHSEKLAVAYGLLVTPKGMPI</sequence>
<dbReference type="PROSITE" id="PS51375">
    <property type="entry name" value="PPR"/>
    <property type="match status" value="2"/>
</dbReference>
<feature type="repeat" description="PPR" evidence="3">
    <location>
        <begin position="5"/>
        <end position="39"/>
    </location>
</feature>
<dbReference type="InterPro" id="IPR046960">
    <property type="entry name" value="PPR_At4g14850-like_plant"/>
</dbReference>
<dbReference type="PANTHER" id="PTHR47926">
    <property type="entry name" value="PENTATRICOPEPTIDE REPEAT-CONTAINING PROTEIN"/>
    <property type="match status" value="1"/>
</dbReference>
<dbReference type="GO" id="GO:0008270">
    <property type="term" value="F:zinc ion binding"/>
    <property type="evidence" value="ECO:0007669"/>
    <property type="project" value="InterPro"/>
</dbReference>
<dbReference type="InterPro" id="IPR046848">
    <property type="entry name" value="E_motif"/>
</dbReference>
<dbReference type="InterPro" id="IPR032867">
    <property type="entry name" value="DYW_dom"/>
</dbReference>
<keyword evidence="6" id="KW-1185">Reference proteome</keyword>
<evidence type="ECO:0000256" key="3">
    <source>
        <dbReference type="PROSITE-ProRule" id="PRU00708"/>
    </source>
</evidence>
<accession>A0AAD8TZN4</accession>
<gene>
    <name evidence="5" type="ORF">QYE76_011692</name>
</gene>
<dbReference type="Pfam" id="PF01535">
    <property type="entry name" value="PPR"/>
    <property type="match status" value="3"/>
</dbReference>
<organism evidence="5 6">
    <name type="scientific">Lolium multiflorum</name>
    <name type="common">Italian ryegrass</name>
    <name type="synonym">Lolium perenne subsp. multiflorum</name>
    <dbReference type="NCBI Taxonomy" id="4521"/>
    <lineage>
        <taxon>Eukaryota</taxon>
        <taxon>Viridiplantae</taxon>
        <taxon>Streptophyta</taxon>
        <taxon>Embryophyta</taxon>
        <taxon>Tracheophyta</taxon>
        <taxon>Spermatophyta</taxon>
        <taxon>Magnoliopsida</taxon>
        <taxon>Liliopsida</taxon>
        <taxon>Poales</taxon>
        <taxon>Poaceae</taxon>
        <taxon>BOP clade</taxon>
        <taxon>Pooideae</taxon>
        <taxon>Poodae</taxon>
        <taxon>Poeae</taxon>
        <taxon>Poeae Chloroplast Group 2 (Poeae type)</taxon>
        <taxon>Loliodinae</taxon>
        <taxon>Loliinae</taxon>
        <taxon>Lolium</taxon>
    </lineage>
</organism>
<dbReference type="InterPro" id="IPR011990">
    <property type="entry name" value="TPR-like_helical_dom_sf"/>
</dbReference>
<evidence type="ECO:0000313" key="5">
    <source>
        <dbReference type="EMBL" id="KAK1694995.1"/>
    </source>
</evidence>
<dbReference type="Pfam" id="PF14432">
    <property type="entry name" value="DYW_deaminase"/>
    <property type="match status" value="1"/>
</dbReference>
<feature type="domain" description="DYW" evidence="4">
    <location>
        <begin position="215"/>
        <end position="258"/>
    </location>
</feature>
<reference evidence="5" key="1">
    <citation type="submission" date="2023-07" db="EMBL/GenBank/DDBJ databases">
        <title>A chromosome-level genome assembly of Lolium multiflorum.</title>
        <authorList>
            <person name="Chen Y."/>
            <person name="Copetti D."/>
            <person name="Kolliker R."/>
            <person name="Studer B."/>
        </authorList>
    </citation>
    <scope>NUCLEOTIDE SEQUENCE</scope>
    <source>
        <strain evidence="5">02402/16</strain>
        <tissue evidence="5">Leaf</tissue>
    </source>
</reference>
<dbReference type="PANTHER" id="PTHR47926:SF533">
    <property type="entry name" value="DYW DOMAIN-CONTAINING PROTEIN"/>
    <property type="match status" value="1"/>
</dbReference>
<keyword evidence="2" id="KW-0809">Transit peptide</keyword>
<dbReference type="GO" id="GO:0009451">
    <property type="term" value="P:RNA modification"/>
    <property type="evidence" value="ECO:0007669"/>
    <property type="project" value="InterPro"/>
</dbReference>
<dbReference type="EMBL" id="JAUUTY010000001">
    <property type="protein sequence ID" value="KAK1694995.1"/>
    <property type="molecule type" value="Genomic_DNA"/>
</dbReference>
<dbReference type="GO" id="GO:0003723">
    <property type="term" value="F:RNA binding"/>
    <property type="evidence" value="ECO:0007669"/>
    <property type="project" value="InterPro"/>
</dbReference>
<evidence type="ECO:0000256" key="1">
    <source>
        <dbReference type="ARBA" id="ARBA00022737"/>
    </source>
</evidence>
<dbReference type="Gene3D" id="1.25.40.10">
    <property type="entry name" value="Tetratricopeptide repeat domain"/>
    <property type="match status" value="1"/>
</dbReference>
<evidence type="ECO:0000256" key="2">
    <source>
        <dbReference type="ARBA" id="ARBA00022946"/>
    </source>
</evidence>
<comment type="caution">
    <text evidence="5">The sequence shown here is derived from an EMBL/GenBank/DDBJ whole genome shotgun (WGS) entry which is preliminary data.</text>
</comment>
<dbReference type="NCBIfam" id="TIGR00756">
    <property type="entry name" value="PPR"/>
    <property type="match status" value="2"/>
</dbReference>
<dbReference type="Proteomes" id="UP001231189">
    <property type="component" value="Unassembled WGS sequence"/>
</dbReference>
<proteinExistence type="predicted"/>
<dbReference type="Pfam" id="PF20431">
    <property type="entry name" value="E_motif"/>
    <property type="match status" value="1"/>
</dbReference>
<keyword evidence="1" id="KW-0677">Repeat</keyword>
<protein>
    <recommendedName>
        <fullName evidence="4">DYW domain-containing protein</fullName>
    </recommendedName>
</protein>
<name>A0AAD8TZN4_LOLMU</name>